<dbReference type="EMBL" id="DF144010">
    <property type="protein sequence ID" value="GAA55408.1"/>
    <property type="molecule type" value="Genomic_DNA"/>
</dbReference>
<dbReference type="Proteomes" id="UP000008909">
    <property type="component" value="Unassembled WGS sequence"/>
</dbReference>
<dbReference type="GO" id="GO:0000045">
    <property type="term" value="P:autophagosome assembly"/>
    <property type="evidence" value="ECO:0007669"/>
    <property type="project" value="TreeGrafter"/>
</dbReference>
<dbReference type="GO" id="GO:0043548">
    <property type="term" value="F:phosphatidylinositol 3-kinase binding"/>
    <property type="evidence" value="ECO:0007669"/>
    <property type="project" value="TreeGrafter"/>
</dbReference>
<feature type="compositionally biased region" description="Low complexity" evidence="2">
    <location>
        <begin position="624"/>
        <end position="637"/>
    </location>
</feature>
<name>G7YR28_CLOSI</name>
<proteinExistence type="inferred from homology"/>
<dbReference type="Gene3D" id="1.10.418.40">
    <property type="entry name" value="Autophagy protein 6/Beclin 1"/>
    <property type="match status" value="1"/>
</dbReference>
<protein>
    <submittedName>
        <fullName evidence="4">Splicing factor 4</fullName>
    </submittedName>
</protein>
<dbReference type="InterPro" id="IPR000467">
    <property type="entry name" value="G_patch_dom"/>
</dbReference>
<dbReference type="PROSITE" id="PS50174">
    <property type="entry name" value="G_PATCH"/>
    <property type="match status" value="1"/>
</dbReference>
<dbReference type="PANTHER" id="PTHR12768">
    <property type="entry name" value="BECLIN 1"/>
    <property type="match status" value="1"/>
</dbReference>
<gene>
    <name evidence="4" type="ORF">CLF_107845</name>
</gene>
<sequence length="948" mass="105996">MIYHVLSQLSAVPPSDPKVLVAIEALVLRLRGLSKALCDVEIKKFEDSVQYWFLTLPETNEYKFFRRRLKEVRGPKTTKPAATPLCDIPLPPAPEPKSKVEQPDSCTTRKRASRWGDSPPPTDTVLKVEEPTTDSTVDHSETIAKALAAAKAAAAAAGIQGQTAKKFTGGSILSDEQAEQIRYQKELQAMHEFIMAQQRLKLKEQELMDRISGPKYSKKPKVTKDGLVIKYEYDSDEDCEGGTWEHKLRQAEMDATREWAEKLNEMGRGKHHIGDFLPPDELERFMETFRALKEGRDPDLSEYKQFKLTCENVGFQMLEKMGWKEGEGLGSEGQGIINPVGKGNVHVDGVGLGVERPSSLVKEDDEYDAYPRSSNRITSSVIGMTTAGQALHVCQRCCNPLRLHRDFENLEHDKVLALVDAQRPERDDSRPPIIIPVKNFGAEYPHYVVPPNPGTINSEAEALSLLRRYSTPAVGLDHRHKVSSALFDILSGRTEVDHPLCQDCADVLLTARQQCLEYQEEELNCLRSYMSYLDEKAARAESKIKSGETRANAKGFSSAPPPESSSAGRFPDALSPKPHDQDEPDTSASNWLSCLSLSDQPGTLFTLPSSSTQPSTVGDDELSSSESLEGWSSASELDVAAESQGPAHLATVSRSGARRPRRRLSELQKEVAELQAQLADVLAEGARLDQQVTDCTAELARRTEELDRAQTQYNEQKQNLIEAEEELWSLDARVKYAKRHLDRLLRTNVLNTVFPIWYSGHFGIINGLHLGRLSDRPVSWDEINAAWGQCAMLLQCIARKLNYTFQGYRVVPLGSQSKVVDSANDKEYPLYYATTGRQLFGFSKFDNAMCIFLKCLHQVEKVVETMTQSRMPYLIQDGGKIHDPEERRTYSIKWSGNSEENWTKALKGMLLNMKWIIARLVALDGQRRISQLGTDARNALAPTASGSR</sequence>
<evidence type="ECO:0000259" key="3">
    <source>
        <dbReference type="PROSITE" id="PS50174"/>
    </source>
</evidence>
<dbReference type="GO" id="GO:0034272">
    <property type="term" value="C:phosphatidylinositol 3-kinase complex, class III, type II"/>
    <property type="evidence" value="ECO:0007669"/>
    <property type="project" value="TreeGrafter"/>
</dbReference>
<dbReference type="InterPro" id="IPR038274">
    <property type="entry name" value="Atg6/Beclin_C_sf"/>
</dbReference>
<dbReference type="AlphaFoldDB" id="G7YR28"/>
<reference evidence="4" key="1">
    <citation type="journal article" date="2011" name="Genome Biol.">
        <title>The draft genome of the carcinogenic human liver fluke Clonorchis sinensis.</title>
        <authorList>
            <person name="Wang X."/>
            <person name="Chen W."/>
            <person name="Huang Y."/>
            <person name="Sun J."/>
            <person name="Men J."/>
            <person name="Liu H."/>
            <person name="Luo F."/>
            <person name="Guo L."/>
            <person name="Lv X."/>
            <person name="Deng C."/>
            <person name="Zhou C."/>
            <person name="Fan Y."/>
            <person name="Li X."/>
            <person name="Huang L."/>
            <person name="Hu Y."/>
            <person name="Liang C."/>
            <person name="Hu X."/>
            <person name="Xu J."/>
            <person name="Yu X."/>
        </authorList>
    </citation>
    <scope>NUCLEOTIDE SEQUENCE [LARGE SCALE GENOMIC DNA]</scope>
    <source>
        <strain evidence="4">Henan</strain>
    </source>
</reference>
<evidence type="ECO:0000256" key="2">
    <source>
        <dbReference type="SAM" id="MobiDB-lite"/>
    </source>
</evidence>
<evidence type="ECO:0000313" key="5">
    <source>
        <dbReference type="Proteomes" id="UP000008909"/>
    </source>
</evidence>
<dbReference type="GO" id="GO:0000423">
    <property type="term" value="P:mitophagy"/>
    <property type="evidence" value="ECO:0007669"/>
    <property type="project" value="TreeGrafter"/>
</dbReference>
<feature type="compositionally biased region" description="Polar residues" evidence="2">
    <location>
        <begin position="586"/>
        <end position="616"/>
    </location>
</feature>
<dbReference type="InterPro" id="IPR007243">
    <property type="entry name" value="Atg6/Beclin"/>
</dbReference>
<dbReference type="PANTHER" id="PTHR12768:SF4">
    <property type="entry name" value="BECLIN-1"/>
    <property type="match status" value="1"/>
</dbReference>
<dbReference type="SMART" id="SM00443">
    <property type="entry name" value="G_patch"/>
    <property type="match status" value="1"/>
</dbReference>
<dbReference type="Pfam" id="PF04111">
    <property type="entry name" value="APG6"/>
    <property type="match status" value="1"/>
</dbReference>
<evidence type="ECO:0000313" key="4">
    <source>
        <dbReference type="EMBL" id="GAA55408.1"/>
    </source>
</evidence>
<reference key="2">
    <citation type="submission" date="2011-10" db="EMBL/GenBank/DDBJ databases">
        <title>The genome and transcriptome sequence of Clonorchis sinensis provide insights into the carcinogenic liver fluke.</title>
        <authorList>
            <person name="Wang X."/>
            <person name="Huang Y."/>
            <person name="Chen W."/>
            <person name="Liu H."/>
            <person name="Guo L."/>
            <person name="Chen Y."/>
            <person name="Luo F."/>
            <person name="Zhou W."/>
            <person name="Sun J."/>
            <person name="Mao Q."/>
            <person name="Liang P."/>
            <person name="Zhou C."/>
            <person name="Tian Y."/>
            <person name="Men J."/>
            <person name="Lv X."/>
            <person name="Huang L."/>
            <person name="Zhou J."/>
            <person name="Hu Y."/>
            <person name="Li R."/>
            <person name="Zhang F."/>
            <person name="Lei H."/>
            <person name="Li X."/>
            <person name="Hu X."/>
            <person name="Liang C."/>
            <person name="Xu J."/>
            <person name="Wu Z."/>
            <person name="Yu X."/>
        </authorList>
    </citation>
    <scope>NUCLEOTIDE SEQUENCE</scope>
    <source>
        <strain>Henan</strain>
    </source>
</reference>
<dbReference type="GO" id="GO:0006995">
    <property type="term" value="P:cellular response to nitrogen starvation"/>
    <property type="evidence" value="ECO:0007669"/>
    <property type="project" value="TreeGrafter"/>
</dbReference>
<comment type="similarity">
    <text evidence="1">Belongs to the beclin family.</text>
</comment>
<keyword evidence="5" id="KW-1185">Reference proteome</keyword>
<dbReference type="Pfam" id="PF01585">
    <property type="entry name" value="G-patch"/>
    <property type="match status" value="1"/>
</dbReference>
<evidence type="ECO:0000256" key="1">
    <source>
        <dbReference type="ARBA" id="ARBA00005965"/>
    </source>
</evidence>
<dbReference type="GO" id="GO:0045324">
    <property type="term" value="P:late endosome to vacuole transport"/>
    <property type="evidence" value="ECO:0007669"/>
    <property type="project" value="TreeGrafter"/>
</dbReference>
<dbReference type="GO" id="GO:0034271">
    <property type="term" value="C:phosphatidylinositol 3-kinase complex, class III, type I"/>
    <property type="evidence" value="ECO:0007669"/>
    <property type="project" value="TreeGrafter"/>
</dbReference>
<feature type="compositionally biased region" description="Basic and acidic residues" evidence="2">
    <location>
        <begin position="126"/>
        <end position="137"/>
    </location>
</feature>
<dbReference type="GO" id="GO:0000407">
    <property type="term" value="C:phagophore assembly site"/>
    <property type="evidence" value="ECO:0007669"/>
    <property type="project" value="TreeGrafter"/>
</dbReference>
<dbReference type="GO" id="GO:0003676">
    <property type="term" value="F:nucleic acid binding"/>
    <property type="evidence" value="ECO:0007669"/>
    <property type="project" value="InterPro"/>
</dbReference>
<feature type="domain" description="G-patch" evidence="3">
    <location>
        <begin position="310"/>
        <end position="357"/>
    </location>
</feature>
<feature type="region of interest" description="Disordered" evidence="2">
    <location>
        <begin position="76"/>
        <end position="137"/>
    </location>
</feature>
<dbReference type="GO" id="GO:0030674">
    <property type="term" value="F:protein-macromolecule adaptor activity"/>
    <property type="evidence" value="ECO:0007669"/>
    <property type="project" value="TreeGrafter"/>
</dbReference>
<accession>G7YR28</accession>
<dbReference type="InterPro" id="IPR040455">
    <property type="entry name" value="Atg6_BARA"/>
</dbReference>
<organism evidence="4 5">
    <name type="scientific">Clonorchis sinensis</name>
    <name type="common">Chinese liver fluke</name>
    <dbReference type="NCBI Taxonomy" id="79923"/>
    <lineage>
        <taxon>Eukaryota</taxon>
        <taxon>Metazoa</taxon>
        <taxon>Spiralia</taxon>
        <taxon>Lophotrochozoa</taxon>
        <taxon>Platyhelminthes</taxon>
        <taxon>Trematoda</taxon>
        <taxon>Digenea</taxon>
        <taxon>Opisthorchiida</taxon>
        <taxon>Opisthorchiata</taxon>
        <taxon>Opisthorchiidae</taxon>
        <taxon>Clonorchis</taxon>
    </lineage>
</organism>
<feature type="region of interest" description="Disordered" evidence="2">
    <location>
        <begin position="543"/>
        <end position="661"/>
    </location>
</feature>